<dbReference type="GO" id="GO:0005737">
    <property type="term" value="C:cytoplasm"/>
    <property type="evidence" value="ECO:0007669"/>
    <property type="project" value="TreeGrafter"/>
</dbReference>
<name>A0AB34PWQ6_CANAX</name>
<dbReference type="PANTHER" id="PTHR16453:SF9">
    <property type="entry name" value="GATOR COMPLEX PROTEIN MIOS"/>
    <property type="match status" value="1"/>
</dbReference>
<reference evidence="6 7" key="1">
    <citation type="submission" date="2013-12" db="EMBL/GenBank/DDBJ databases">
        <title>The Genome Sequence of Candida albicans P78048.</title>
        <authorList>
            <consortium name="The Broad Institute Genome Sequencing Platform"/>
            <consortium name="The Broad Institute Genome Sequencing Center for Infectious Disease"/>
            <person name="Cuomo C."/>
            <person name="Bennett R."/>
            <person name="Hirakawa M."/>
            <person name="Noverr M."/>
            <person name="Mitchell A."/>
            <person name="Young S.K."/>
            <person name="Zeng Q."/>
            <person name="Gargeya S."/>
            <person name="Fitzgerald M."/>
            <person name="Abouelleil A."/>
            <person name="Alvarado L."/>
            <person name="Berlin A.M."/>
            <person name="Chapman S.B."/>
            <person name="Dewar J."/>
            <person name="Goldberg J."/>
            <person name="Griggs A."/>
            <person name="Gujja S."/>
            <person name="Hansen M."/>
            <person name="Howarth C."/>
            <person name="Imamovic A."/>
            <person name="Larimer J."/>
            <person name="McCowan C."/>
            <person name="Murphy C."/>
            <person name="Pearson M."/>
            <person name="Priest M."/>
            <person name="Roberts A."/>
            <person name="Saif S."/>
            <person name="Shea T."/>
            <person name="Sykes S."/>
            <person name="Wortman J."/>
            <person name="Nusbaum C."/>
            <person name="Birren B."/>
        </authorList>
    </citation>
    <scope>NUCLEOTIDE SEQUENCE [LARGE SCALE GENOMIC DNA]</scope>
    <source>
        <strain evidence="6 7">P78048</strain>
    </source>
</reference>
<dbReference type="InterPro" id="IPR036322">
    <property type="entry name" value="WD40_repeat_dom_sf"/>
</dbReference>
<proteinExistence type="inferred from homology"/>
<dbReference type="SUPFAM" id="SSF50978">
    <property type="entry name" value="WD40 repeat-like"/>
    <property type="match status" value="1"/>
</dbReference>
<sequence>MTGTITRALNWDNVYEQQFIAVTPMGDEVLLYQTNHEDPGIESNSMLKLYSRSGFENIQCSSYSDINKGIVGVGSINGNISIFDIYSPNSSILSLRPKQNRPCNSVSFGNQNLVVAGFDKGRQDNSLQIWNIETYSSSGNNGSSLKRPLATYLPNEAILSTVFYPDQNSNIICGSYKFLREIDLRLDQPVFQMATKCTLGLQIDYFQNHLFQSFSEDGSLAIWDRRKLTSTKHRSTGTNNVITETPILQFTKLLSDASSRKVQHPCVRYSTVRRGEFASVFNGDLIRRWQTDIVPESNDMCDSFKAKDSSTLQRLKQQAVQLYNPREESVFVSLVLDTKTDYEKVVSFDYSPDIASHTSTNFVCMRQSGTVFRMPVVESIEALDFNPINEFSIAGPEGTVTNFLNKQFLETDQSTNSQVPGPRDRNGSSFMKLGDLTLNDNLKNRHTETATTSTVDDESLAQSNIPEDKRYSYDNVFEEDIPLNKFWDSSDIVGNDICVTIRKRAQMGYSVDCDKNISILEKLDVADSTLFLKNTWKWLALAKKSLDKKTMISEGIDLGYQGVLGIWKGIEELNKQKCTVTGELISDNWLSQAVKSIVSSKGKKTSGITIPHDSEKKAQRKLCLIVCGWYFTDSEFEEKLQLLISLGYYEKAAGWAVFHGDVPKAISILSHAKTERLRLIATAVAGYLAYKNSHVNSPWKDQCRKMALELDDPYLRAIFAFIADDDWWDVLDESSLSLRERLGIALCFLSDKDLGVYLNRIADTVVNRGELEGLILTGITPRGIDLLQSYVDRTTDVQTASLIASFACPRYFVDSRVTHWTDCYRTMLNSWGFFGVRAKFDVARTKLSKTFGGQTTIRATPKQVYLQCNRCNKNISKAKSNPGNNQVLLKQQFNKFNSLNKFNDIINACPHCGAPLPRCSICLLSLGSELPLEPSDKIEIANNPSSGIVPRIENKFNSWFSFCLTCNHGSHAYHAEEWFSKHYVCPVPDCNCRCNSK</sequence>
<protein>
    <recommendedName>
        <fullName evidence="8">WD repeat protein mio zinc-ribbon like domain-containing protein</fullName>
    </recommendedName>
</protein>
<dbReference type="InterPro" id="IPR037593">
    <property type="entry name" value="MIOS/Sea4"/>
</dbReference>
<evidence type="ECO:0000313" key="6">
    <source>
        <dbReference type="EMBL" id="KGR12828.1"/>
    </source>
</evidence>
<dbReference type="InterPro" id="IPR031488">
    <property type="entry name" value="Zn_ribbon_mio"/>
</dbReference>
<accession>A0AB34PWQ6</accession>
<dbReference type="InterPro" id="IPR015943">
    <property type="entry name" value="WD40/YVTN_repeat-like_dom_sf"/>
</dbReference>
<evidence type="ECO:0000256" key="3">
    <source>
        <dbReference type="ARBA" id="ARBA00022737"/>
    </source>
</evidence>
<feature type="domain" description="MIOS-like alpha-solenoid" evidence="5">
    <location>
        <begin position="501"/>
        <end position="748"/>
    </location>
</feature>
<feature type="domain" description="GATOR2 complex protein MIO zinc-ribbon like" evidence="4">
    <location>
        <begin position="868"/>
        <end position="997"/>
    </location>
</feature>
<dbReference type="GO" id="GO:1904263">
    <property type="term" value="P:positive regulation of TORC1 signaling"/>
    <property type="evidence" value="ECO:0007669"/>
    <property type="project" value="TreeGrafter"/>
</dbReference>
<dbReference type="Gene3D" id="2.130.10.10">
    <property type="entry name" value="YVTN repeat-like/Quinoprotein amine dehydrogenase"/>
    <property type="match status" value="1"/>
</dbReference>
<dbReference type="Pfam" id="PF17034">
    <property type="entry name" value="zinc_ribbon_16"/>
    <property type="match status" value="1"/>
</dbReference>
<dbReference type="Pfam" id="PF21719">
    <property type="entry name" value="MIOS_a-sol"/>
    <property type="match status" value="1"/>
</dbReference>
<dbReference type="CDD" id="cd16691">
    <property type="entry name" value="mRING-H2-C3H3C2_Mio"/>
    <property type="match status" value="1"/>
</dbReference>
<comment type="similarity">
    <text evidence="1">Belongs to the WD repeat mio family.</text>
</comment>
<gene>
    <name evidence="6" type="ORF">MG3_02916</name>
</gene>
<dbReference type="Proteomes" id="UP000030161">
    <property type="component" value="Unassembled WGS sequence"/>
</dbReference>
<keyword evidence="3" id="KW-0677">Repeat</keyword>
<dbReference type="InterPro" id="IPR049092">
    <property type="entry name" value="MIOS_a-sol"/>
</dbReference>
<dbReference type="FunFam" id="2.130.10.10:FF:002307">
    <property type="entry name" value="WD repeat protein ybl104c homologue, putative"/>
    <property type="match status" value="1"/>
</dbReference>
<evidence type="ECO:0008006" key="8">
    <source>
        <dbReference type="Google" id="ProtNLM"/>
    </source>
</evidence>
<evidence type="ECO:0000259" key="4">
    <source>
        <dbReference type="Pfam" id="PF17034"/>
    </source>
</evidence>
<keyword evidence="2" id="KW-0853">WD repeat</keyword>
<dbReference type="PANTHER" id="PTHR16453">
    <property type="entry name" value="WD40 DOMAIN-CONTAINING PROTEIN MIO FAMILY MEMBER"/>
    <property type="match status" value="1"/>
</dbReference>
<evidence type="ECO:0000313" key="7">
    <source>
        <dbReference type="Proteomes" id="UP000030161"/>
    </source>
</evidence>
<evidence type="ECO:0000256" key="1">
    <source>
        <dbReference type="ARBA" id="ARBA00009713"/>
    </source>
</evidence>
<comment type="caution">
    <text evidence="6">The sequence shown here is derived from an EMBL/GenBank/DDBJ whole genome shotgun (WGS) entry which is preliminary data.</text>
</comment>
<dbReference type="EMBL" id="AJIX01000015">
    <property type="protein sequence ID" value="KGR12828.1"/>
    <property type="molecule type" value="Genomic_DNA"/>
</dbReference>
<evidence type="ECO:0000256" key="2">
    <source>
        <dbReference type="ARBA" id="ARBA00022574"/>
    </source>
</evidence>
<evidence type="ECO:0000259" key="5">
    <source>
        <dbReference type="Pfam" id="PF21719"/>
    </source>
</evidence>
<dbReference type="AlphaFoldDB" id="A0AB34PWQ6"/>
<organism evidence="6 7">
    <name type="scientific">Candida albicans P78048</name>
    <dbReference type="NCBI Taxonomy" id="1094989"/>
    <lineage>
        <taxon>Eukaryota</taxon>
        <taxon>Fungi</taxon>
        <taxon>Dikarya</taxon>
        <taxon>Ascomycota</taxon>
        <taxon>Saccharomycotina</taxon>
        <taxon>Pichiomycetes</taxon>
        <taxon>Debaryomycetaceae</taxon>
        <taxon>Candida/Lodderomyces clade</taxon>
        <taxon>Candida</taxon>
    </lineage>
</organism>